<dbReference type="EMBL" id="UINC01034931">
    <property type="protein sequence ID" value="SVB26534.1"/>
    <property type="molecule type" value="Genomic_DNA"/>
</dbReference>
<dbReference type="CDD" id="cd08556">
    <property type="entry name" value="GDPD"/>
    <property type="match status" value="1"/>
</dbReference>
<dbReference type="PANTHER" id="PTHR46211">
    <property type="entry name" value="GLYCEROPHOSPHORYL DIESTER PHOSPHODIESTERASE"/>
    <property type="match status" value="1"/>
</dbReference>
<sequence>VNFQKRPLVIAHRGASADFPENSLDAFSGAFDQGADWIELDVRRSKDGVLVVHHDAHLADGSLIRDLDSDSLPEGVPSLAEAFEASESMGVNIEIKHLPGEPDFDEVDLVCEAVVGLVRAYKPADKILVSSFDMNAINRIKETDPSIATGWLVAERSDGIQILDRVKAHNHSSINPWDDLEDESLIEQAHSRGLKVIVWTVDDESRIL</sequence>
<feature type="domain" description="GP-PDE" evidence="1">
    <location>
        <begin position="7"/>
        <end position="208"/>
    </location>
</feature>
<dbReference type="Gene3D" id="3.20.20.190">
    <property type="entry name" value="Phosphatidylinositol (PI) phosphodiesterase"/>
    <property type="match status" value="1"/>
</dbReference>
<evidence type="ECO:0000313" key="2">
    <source>
        <dbReference type="EMBL" id="SVB26534.1"/>
    </source>
</evidence>
<proteinExistence type="predicted"/>
<dbReference type="GO" id="GO:0006629">
    <property type="term" value="P:lipid metabolic process"/>
    <property type="evidence" value="ECO:0007669"/>
    <property type="project" value="InterPro"/>
</dbReference>
<name>A0A382CL24_9ZZZZ</name>
<gene>
    <name evidence="2" type="ORF">METZ01_LOCUS179388</name>
</gene>
<reference evidence="2" key="1">
    <citation type="submission" date="2018-05" db="EMBL/GenBank/DDBJ databases">
        <authorList>
            <person name="Lanie J.A."/>
            <person name="Ng W.-L."/>
            <person name="Kazmierczak K.M."/>
            <person name="Andrzejewski T.M."/>
            <person name="Davidsen T.M."/>
            <person name="Wayne K.J."/>
            <person name="Tettelin H."/>
            <person name="Glass J.I."/>
            <person name="Rusch D."/>
            <person name="Podicherti R."/>
            <person name="Tsui H.-C.T."/>
            <person name="Winkler M.E."/>
        </authorList>
    </citation>
    <scope>NUCLEOTIDE SEQUENCE</scope>
</reference>
<dbReference type="Pfam" id="PF03009">
    <property type="entry name" value="GDPD"/>
    <property type="match status" value="1"/>
</dbReference>
<organism evidence="2">
    <name type="scientific">marine metagenome</name>
    <dbReference type="NCBI Taxonomy" id="408172"/>
    <lineage>
        <taxon>unclassified sequences</taxon>
        <taxon>metagenomes</taxon>
        <taxon>ecological metagenomes</taxon>
    </lineage>
</organism>
<evidence type="ECO:0000259" key="1">
    <source>
        <dbReference type="PROSITE" id="PS51704"/>
    </source>
</evidence>
<dbReference type="SUPFAM" id="SSF51695">
    <property type="entry name" value="PLC-like phosphodiesterases"/>
    <property type="match status" value="1"/>
</dbReference>
<dbReference type="InterPro" id="IPR017946">
    <property type="entry name" value="PLC-like_Pdiesterase_TIM-brl"/>
</dbReference>
<feature type="non-terminal residue" evidence="2">
    <location>
        <position position="208"/>
    </location>
</feature>
<feature type="non-terminal residue" evidence="2">
    <location>
        <position position="1"/>
    </location>
</feature>
<dbReference type="GO" id="GO:0008081">
    <property type="term" value="F:phosphoric diester hydrolase activity"/>
    <property type="evidence" value="ECO:0007669"/>
    <property type="project" value="InterPro"/>
</dbReference>
<dbReference type="InterPro" id="IPR030395">
    <property type="entry name" value="GP_PDE_dom"/>
</dbReference>
<dbReference type="PROSITE" id="PS51704">
    <property type="entry name" value="GP_PDE"/>
    <property type="match status" value="1"/>
</dbReference>
<dbReference type="PANTHER" id="PTHR46211:SF1">
    <property type="entry name" value="GLYCEROPHOSPHODIESTER PHOSPHODIESTERASE, CYTOPLASMIC"/>
    <property type="match status" value="1"/>
</dbReference>
<dbReference type="AlphaFoldDB" id="A0A382CL24"/>
<accession>A0A382CL24</accession>
<protein>
    <recommendedName>
        <fullName evidence="1">GP-PDE domain-containing protein</fullName>
    </recommendedName>
</protein>